<organism evidence="7 8">
    <name type="scientific">Streptomyces siderophoricus</name>
    <dbReference type="NCBI Taxonomy" id="2802281"/>
    <lineage>
        <taxon>Bacteria</taxon>
        <taxon>Bacillati</taxon>
        <taxon>Actinomycetota</taxon>
        <taxon>Actinomycetes</taxon>
        <taxon>Kitasatosporales</taxon>
        <taxon>Streptomycetaceae</taxon>
        <taxon>Streptomyces</taxon>
    </lineage>
</organism>
<dbReference type="PANTHER" id="PTHR23150">
    <property type="entry name" value="SULFATASE MODIFYING FACTOR 1, 2"/>
    <property type="match status" value="1"/>
</dbReference>
<feature type="binding site" evidence="4">
    <location>
        <position position="138"/>
    </location>
    <ligand>
        <name>Fe cation</name>
        <dbReference type="ChEBI" id="CHEBI:24875"/>
    </ligand>
</feature>
<dbReference type="InterPro" id="IPR016187">
    <property type="entry name" value="CTDL_fold"/>
</dbReference>
<dbReference type="InterPro" id="IPR042095">
    <property type="entry name" value="SUMF_sf"/>
</dbReference>
<dbReference type="EC" id="1.14.99.50" evidence="4"/>
<dbReference type="HAMAP" id="MF_02035">
    <property type="entry name" value="EgtB"/>
    <property type="match status" value="1"/>
</dbReference>
<evidence type="ECO:0000256" key="3">
    <source>
        <dbReference type="ARBA" id="ARBA00037882"/>
    </source>
</evidence>
<keyword evidence="8" id="KW-1185">Reference proteome</keyword>
<evidence type="ECO:0000313" key="7">
    <source>
        <dbReference type="EMBL" id="MBL1093060.1"/>
    </source>
</evidence>
<dbReference type="InterPro" id="IPR034660">
    <property type="entry name" value="DinB/YfiT-like"/>
</dbReference>
<dbReference type="InterPro" id="IPR024775">
    <property type="entry name" value="DinB-like"/>
</dbReference>
<dbReference type="InterPro" id="IPR017806">
    <property type="entry name" value="EgtB"/>
</dbReference>
<reference evidence="7 8" key="1">
    <citation type="submission" date="2021-01" db="EMBL/GenBank/DDBJ databases">
        <title>WGS of actinomycetes isolated from Thailand.</title>
        <authorList>
            <person name="Thawai C."/>
        </authorList>
    </citation>
    <scope>NUCLEOTIDE SEQUENCE [LARGE SCALE GENOMIC DNA]</scope>
    <source>
        <strain evidence="7 8">CH9-7</strain>
    </source>
</reference>
<evidence type="ECO:0000313" key="8">
    <source>
        <dbReference type="Proteomes" id="UP000629371"/>
    </source>
</evidence>
<dbReference type="NCBIfam" id="TIGR03440">
    <property type="entry name" value="egtB_TIGR03440"/>
    <property type="match status" value="1"/>
</dbReference>
<dbReference type="RefSeq" id="WP_201808597.1">
    <property type="nucleotide sequence ID" value="NZ_JAERRI010000017.1"/>
</dbReference>
<gene>
    <name evidence="4 7" type="primary">egtB</name>
    <name evidence="7" type="ORF">JK360_27470</name>
</gene>
<feature type="binding site" evidence="4">
    <location>
        <position position="420"/>
    </location>
    <ligand>
        <name>gamma-L-glutamyl-L-cysteine</name>
        <dbReference type="ChEBI" id="CHEBI:58173"/>
    </ligand>
</feature>
<feature type="binding site" evidence="4">
    <location>
        <begin position="86"/>
        <end position="89"/>
    </location>
    <ligand>
        <name>gamma-L-glutamyl-L-cysteine</name>
        <dbReference type="ChEBI" id="CHEBI:58173"/>
    </ligand>
</feature>
<comment type="function">
    <text evidence="4">Catalyzes the oxidative sulfurization of hercynine (N-alpha,N-alpha,N-alpha-trimethyl-L-histidine) into hercynyl-gamma-L-glutamyl-L-cysteine sulfoxide, a step in the biosynthesis pathway of ergothioneine.</text>
</comment>
<comment type="similarity">
    <text evidence="4">Belongs to the EgtB family.</text>
</comment>
<keyword evidence="4" id="KW-0479">Metal-binding</keyword>
<dbReference type="SUPFAM" id="SSF109854">
    <property type="entry name" value="DinB/YfiT-like putative metalloenzymes"/>
    <property type="match status" value="1"/>
</dbReference>
<dbReference type="EMBL" id="JAERRI010000017">
    <property type="protein sequence ID" value="MBL1093060.1"/>
    <property type="molecule type" value="Genomic_DNA"/>
</dbReference>
<protein>
    <recommendedName>
        <fullName evidence="4">Hercynine oxygenase</fullName>
        <ecNumber evidence="4">1.14.99.50</ecNumber>
    </recommendedName>
    <alternativeName>
        <fullName evidence="4">Gamma-glutamyl hercynylcysteine S-oxide synthase</fullName>
    </alternativeName>
</protein>
<dbReference type="Gene3D" id="1.20.120.450">
    <property type="entry name" value="dinb family like domain"/>
    <property type="match status" value="1"/>
</dbReference>
<dbReference type="SUPFAM" id="SSF56436">
    <property type="entry name" value="C-type lectin-like"/>
    <property type="match status" value="1"/>
</dbReference>
<feature type="binding site" evidence="4">
    <location>
        <position position="52"/>
    </location>
    <ligand>
        <name>Fe cation</name>
        <dbReference type="ChEBI" id="CHEBI:24875"/>
    </ligand>
</feature>
<name>A0ABS1MZA5_9ACTN</name>
<proteinExistence type="inferred from homology"/>
<feature type="domain" description="Sulfatase-modifying factor enzyme-like" evidence="5">
    <location>
        <begin position="173"/>
        <end position="431"/>
    </location>
</feature>
<dbReference type="Proteomes" id="UP000629371">
    <property type="component" value="Unassembled WGS sequence"/>
</dbReference>
<evidence type="ECO:0000259" key="6">
    <source>
        <dbReference type="Pfam" id="PF12867"/>
    </source>
</evidence>
<evidence type="ECO:0000256" key="1">
    <source>
        <dbReference type="ARBA" id="ARBA00023002"/>
    </source>
</evidence>
<evidence type="ECO:0000259" key="5">
    <source>
        <dbReference type="Pfam" id="PF03781"/>
    </source>
</evidence>
<dbReference type="InterPro" id="IPR032890">
    <property type="entry name" value="EgtB_Actinobacteria"/>
</dbReference>
<feature type="binding site" evidence="4">
    <location>
        <position position="142"/>
    </location>
    <ligand>
        <name>Fe cation</name>
        <dbReference type="ChEBI" id="CHEBI:24875"/>
    </ligand>
</feature>
<comment type="pathway">
    <text evidence="3 4">Amino-acid biosynthesis; ergothioneine biosynthesis.</text>
</comment>
<comment type="caution">
    <text evidence="7">The sequence shown here is derived from an EMBL/GenBank/DDBJ whole genome shotgun (WGS) entry which is preliminary data.</text>
</comment>
<comment type="cofactor">
    <cofactor evidence="4">
        <name>Fe(2+)</name>
        <dbReference type="ChEBI" id="CHEBI:29033"/>
    </cofactor>
</comment>
<dbReference type="InterPro" id="IPR051043">
    <property type="entry name" value="Sulfatase_Mod_Factor_Kinase"/>
</dbReference>
<evidence type="ECO:0000256" key="2">
    <source>
        <dbReference type="ARBA" id="ARBA00023004"/>
    </source>
</evidence>
<dbReference type="InterPro" id="IPR005532">
    <property type="entry name" value="SUMF_dom"/>
</dbReference>
<accession>A0ABS1MZA5</accession>
<evidence type="ECO:0000256" key="4">
    <source>
        <dbReference type="HAMAP-Rule" id="MF_02035"/>
    </source>
</evidence>
<feature type="domain" description="DinB-like" evidence="6">
    <location>
        <begin position="16"/>
        <end position="146"/>
    </location>
</feature>
<sequence length="439" mass="49210">MTTDPELLRERAASALLAARDRTRLLTTCVEHPDLVAQHSPLMSPLVWDLAHIGNQEEQWLLRTVGGREALRPDIDSVYDAFEHPRAARPSLPLLPPDEAHGYVAEVRGRVLDVLERTPLHGGPLLDAGFAFGMIAQHEQQHDETMLITHQLRRGPAVLTASEPPPAPEDLLPSEVLVPGGPFTMGTSAEPWALDNERPAHHRLVPAFLIDTTPVSNGAYQRFIEDGGYQEPRWWAAEGWAQVQQHKLRAPLFWKRDGGQWLRRRFGVTEPVPPDEPVLHVSWYEADAYARWAGRRLPTEAEWEKAARFDPATGRSMRYPWGDEDPTPEHANLGQRHLRPAGIGSYPRGASPLGVRQLIGDVWEWTASDFLPYPGFAAFPYREYSEVFFGDGHKVLRGGSFGVDPVACRGTFRNWDLPVRRQIFSGFRTARDAGPEGDA</sequence>
<keyword evidence="1 4" id="KW-0560">Oxidoreductase</keyword>
<feature type="binding site" evidence="4">
    <location>
        <position position="416"/>
    </location>
    <ligand>
        <name>gamma-L-glutamyl-L-cysteine</name>
        <dbReference type="ChEBI" id="CHEBI:58173"/>
    </ligand>
</feature>
<keyword evidence="2 4" id="KW-0408">Iron</keyword>
<dbReference type="Pfam" id="PF12867">
    <property type="entry name" value="DinB_2"/>
    <property type="match status" value="1"/>
</dbReference>
<dbReference type="PANTHER" id="PTHR23150:SF36">
    <property type="entry name" value="HERCYNINE OXYGENASE"/>
    <property type="match status" value="1"/>
</dbReference>
<dbReference type="Gene3D" id="3.90.1580.10">
    <property type="entry name" value="paralog of FGE (formylglycine-generating enzyme)"/>
    <property type="match status" value="1"/>
</dbReference>
<dbReference type="Pfam" id="PF03781">
    <property type="entry name" value="FGE-sulfatase"/>
    <property type="match status" value="1"/>
</dbReference>
<comment type="catalytic activity">
    <reaction evidence="4">
        <text>gamma-L-glutamyl-L-cysteine + hercynine + O2 = gamma-L-glutamyl-hercynylcysteine S-oxide + H2O</text>
        <dbReference type="Rhea" id="RHEA:42672"/>
        <dbReference type="ChEBI" id="CHEBI:15377"/>
        <dbReference type="ChEBI" id="CHEBI:15379"/>
        <dbReference type="ChEBI" id="CHEBI:15781"/>
        <dbReference type="ChEBI" id="CHEBI:58173"/>
        <dbReference type="ChEBI" id="CHEBI:82703"/>
        <dbReference type="EC" id="1.14.99.50"/>
    </reaction>
</comment>
<keyword evidence="4" id="KW-0503">Monooxygenase</keyword>